<evidence type="ECO:0000313" key="2">
    <source>
        <dbReference type="Proteomes" id="UP000076088"/>
    </source>
</evidence>
<protein>
    <submittedName>
        <fullName evidence="1">Uncharacterized protein</fullName>
    </submittedName>
</protein>
<accession>A0AAC9FFN9</accession>
<keyword evidence="2" id="KW-1185">Reference proteome</keyword>
<dbReference type="Proteomes" id="UP000076088">
    <property type="component" value="Chromosome"/>
</dbReference>
<evidence type="ECO:0000313" key="1">
    <source>
        <dbReference type="EMBL" id="AMU89885.1"/>
    </source>
</evidence>
<dbReference type="KEGG" id="smaz:LH19_07185"/>
<gene>
    <name evidence="1" type="ORF">ATM17_12650</name>
</gene>
<sequence>MSAFYDMIDEILGDADDVTDIVATARKCWHYEFADEPVRLWDGQGNAIDSNGNEWLGTINANGGNLHKTPSLQDGRDGTAASYNFALNIPTIPGEDTLELYNSLKADQAQVFGRKLTCYLVLFVEGEGLRPNTPVSFYKEMIMFSPKFDEQIQRAASGTIVKNYTASITAKDNNHGRSETPGRTYADTMQKRRAQQLGVSVDRGAEYLALLANRTYQVP</sequence>
<dbReference type="AlphaFoldDB" id="A0AAC9FFN9"/>
<reference evidence="1 2" key="2">
    <citation type="journal article" date="2016" name="Genome Announc.">
        <title>Complete Genome Sequence of Sphingopyxis macrogoltabida Strain 203N (NBRC 111659), a Polyethylene Glycol Degrader.</title>
        <authorList>
            <person name="Ohtsubo Y."/>
            <person name="Nonoyama S."/>
            <person name="Nagata Y."/>
            <person name="Numata M."/>
            <person name="Tsuchikane K."/>
            <person name="Hosoyama A."/>
            <person name="Yamazoe A."/>
            <person name="Tsuda M."/>
            <person name="Fujita N."/>
            <person name="Kawai F."/>
        </authorList>
    </citation>
    <scope>NUCLEOTIDE SEQUENCE [LARGE SCALE GENOMIC DNA]</scope>
    <source>
        <strain evidence="1 2">203N</strain>
    </source>
</reference>
<organism evidence="1 2">
    <name type="scientific">Sphingopyxis macrogoltabida</name>
    <name type="common">Sphingomonas macrogoltabidus</name>
    <dbReference type="NCBI Taxonomy" id="33050"/>
    <lineage>
        <taxon>Bacteria</taxon>
        <taxon>Pseudomonadati</taxon>
        <taxon>Pseudomonadota</taxon>
        <taxon>Alphaproteobacteria</taxon>
        <taxon>Sphingomonadales</taxon>
        <taxon>Sphingomonadaceae</taxon>
        <taxon>Sphingopyxis</taxon>
    </lineage>
</organism>
<reference evidence="2" key="1">
    <citation type="submission" date="2015-11" db="EMBL/GenBank/DDBJ databases">
        <title>Complete genome sequence of a polyethylene-glycol degrader Sphingopyxis macrogoltabida 203N (NBRC 111659).</title>
        <authorList>
            <person name="Yoshiyuki O."/>
            <person name="Shouta N."/>
            <person name="Nagata Y."/>
            <person name="Numata M."/>
            <person name="Tsuchikane K."/>
            <person name="Hosoyama A."/>
            <person name="Yamazoe A."/>
            <person name="Tsuda M."/>
            <person name="Fujita N."/>
            <person name="Kawai F."/>
        </authorList>
    </citation>
    <scope>NUCLEOTIDE SEQUENCE [LARGE SCALE GENOMIC DNA]</scope>
    <source>
        <strain evidence="2">203N</strain>
    </source>
</reference>
<dbReference type="EMBL" id="CP013344">
    <property type="protein sequence ID" value="AMU89885.1"/>
    <property type="molecule type" value="Genomic_DNA"/>
</dbReference>
<name>A0AAC9FFN9_SPHMC</name>
<proteinExistence type="predicted"/>